<accession>A0A1V1H1B9</accession>
<reference evidence="1" key="1">
    <citation type="submission" date="2009-05" db="EMBL/GenBank/DDBJ databases">
        <title>Oryza sativa Japonica Group genomic DNA, chromosome 6, BAC clone:KMK0024M20, cultivar:Khau Mac Kho.</title>
        <authorList>
            <person name="Matsumoto T."/>
            <person name="Wu J."/>
            <person name="Kanamori H."/>
        </authorList>
    </citation>
    <scope>NUCLEOTIDE SEQUENCE</scope>
    <source>
        <strain evidence="1">W0574</strain>
    </source>
</reference>
<dbReference type="AlphaFoldDB" id="A0A1V1H1B9"/>
<gene>
    <name evidence="1" type="primary">OR_CBa0004O24.4</name>
</gene>
<sequence length="120" mass="13161">MRSDFMEAATSGDVGKMSNLRRLSLLAGSDACLRAKEEGRIRDESWPARLWAERGPPRRRDDRLLLSGVVDPSRPGPDPLLCAAPDLIRDGRAATQATARRSSPRRAGTRVVEAILAGRR</sequence>
<dbReference type="EMBL" id="AP011456">
    <property type="protein sequence ID" value="BAX24718.1"/>
    <property type="molecule type" value="Genomic_DNA"/>
</dbReference>
<evidence type="ECO:0000313" key="1">
    <source>
        <dbReference type="EMBL" id="BAX24718.1"/>
    </source>
</evidence>
<protein>
    <submittedName>
        <fullName evidence="1">Uncharacterized protein</fullName>
    </submittedName>
</protein>
<organism evidence="1">
    <name type="scientific">Oryza rufipogon</name>
    <name type="common">Brownbeard rice</name>
    <name type="synonym">Asian wild rice</name>
    <dbReference type="NCBI Taxonomy" id="4529"/>
    <lineage>
        <taxon>Eukaryota</taxon>
        <taxon>Viridiplantae</taxon>
        <taxon>Streptophyta</taxon>
        <taxon>Embryophyta</taxon>
        <taxon>Tracheophyta</taxon>
        <taxon>Spermatophyta</taxon>
        <taxon>Magnoliopsida</taxon>
        <taxon>Liliopsida</taxon>
        <taxon>Poales</taxon>
        <taxon>Poaceae</taxon>
        <taxon>BOP clade</taxon>
        <taxon>Oryzoideae</taxon>
        <taxon>Oryzeae</taxon>
        <taxon>Oryzinae</taxon>
        <taxon>Oryza</taxon>
    </lineage>
</organism>
<proteinExistence type="predicted"/>
<name>A0A1V1H1B9_ORYRU</name>